<dbReference type="Proteomes" id="UP000220133">
    <property type="component" value="Chromosome"/>
</dbReference>
<accession>A0A291R1G7</accession>
<proteinExistence type="predicted"/>
<evidence type="ECO:0000259" key="1">
    <source>
        <dbReference type="PROSITE" id="PS50280"/>
    </source>
</evidence>
<dbReference type="PROSITE" id="PS50280">
    <property type="entry name" value="SET"/>
    <property type="match status" value="1"/>
</dbReference>
<dbReference type="RefSeq" id="WP_098196348.1">
    <property type="nucleotide sequence ID" value="NZ_CP023777.1"/>
</dbReference>
<dbReference type="InterPro" id="IPR046341">
    <property type="entry name" value="SET_dom_sf"/>
</dbReference>
<dbReference type="AlphaFoldDB" id="A0A291R1G7"/>
<sequence length="135" mass="15690">MIKPYLQIKKIKGKGRGVFATEIIPSGTRIETSPVLVLSKKDTDKVDKTFLHNYIFLWGEKETRSCIALGYCSVYNHDYNPNCEYEMDFEKETMSIITRREVKKGEELCINYHGDVEDQSPVWFDVKKSKTKAKK</sequence>
<dbReference type="KEGG" id="cbae:COR50_21055"/>
<protein>
    <submittedName>
        <fullName evidence="2">SET domain-containing protein-lysine N-methyltransferase</fullName>
    </submittedName>
</protein>
<dbReference type="GO" id="GO:0062122">
    <property type="term" value="F:histone H3K37 methyltransferase activity"/>
    <property type="evidence" value="ECO:0007669"/>
    <property type="project" value="InterPro"/>
</dbReference>
<dbReference type="PIRSF" id="PIRSF022536">
    <property type="entry name" value="A612L_SET"/>
    <property type="match status" value="1"/>
</dbReference>
<keyword evidence="2" id="KW-0808">Transferase</keyword>
<dbReference type="CDD" id="cd10540">
    <property type="entry name" value="SET_SpSet7-like"/>
    <property type="match status" value="1"/>
</dbReference>
<keyword evidence="3" id="KW-1185">Reference proteome</keyword>
<feature type="domain" description="SET" evidence="1">
    <location>
        <begin position="4"/>
        <end position="113"/>
    </location>
</feature>
<dbReference type="InterPro" id="IPR009207">
    <property type="entry name" value="SET7_MeTrfase"/>
</dbReference>
<gene>
    <name evidence="2" type="ORF">COR50_21055</name>
</gene>
<name>A0A291R1G7_9BACT</name>
<dbReference type="SMART" id="SM00317">
    <property type="entry name" value="SET"/>
    <property type="match status" value="1"/>
</dbReference>
<dbReference type="Pfam" id="PF00856">
    <property type="entry name" value="SET"/>
    <property type="match status" value="1"/>
</dbReference>
<evidence type="ECO:0000313" key="2">
    <source>
        <dbReference type="EMBL" id="ATL49982.1"/>
    </source>
</evidence>
<dbReference type="EMBL" id="CP023777">
    <property type="protein sequence ID" value="ATL49982.1"/>
    <property type="molecule type" value="Genomic_DNA"/>
</dbReference>
<organism evidence="2 3">
    <name type="scientific">Chitinophaga caeni</name>
    <dbReference type="NCBI Taxonomy" id="2029983"/>
    <lineage>
        <taxon>Bacteria</taxon>
        <taxon>Pseudomonadati</taxon>
        <taxon>Bacteroidota</taxon>
        <taxon>Chitinophagia</taxon>
        <taxon>Chitinophagales</taxon>
        <taxon>Chitinophagaceae</taxon>
        <taxon>Chitinophaga</taxon>
    </lineage>
</organism>
<dbReference type="Gene3D" id="2.170.270.10">
    <property type="entry name" value="SET domain"/>
    <property type="match status" value="1"/>
</dbReference>
<dbReference type="GO" id="GO:0032259">
    <property type="term" value="P:methylation"/>
    <property type="evidence" value="ECO:0007669"/>
    <property type="project" value="UniProtKB-KW"/>
</dbReference>
<evidence type="ECO:0000313" key="3">
    <source>
        <dbReference type="Proteomes" id="UP000220133"/>
    </source>
</evidence>
<dbReference type="SUPFAM" id="SSF82199">
    <property type="entry name" value="SET domain"/>
    <property type="match status" value="1"/>
</dbReference>
<dbReference type="InterPro" id="IPR001214">
    <property type="entry name" value="SET_dom"/>
</dbReference>
<keyword evidence="2" id="KW-0489">Methyltransferase</keyword>
<dbReference type="OrthoDB" id="279507at2"/>
<reference evidence="2 3" key="1">
    <citation type="submission" date="2017-10" db="EMBL/GenBank/DDBJ databases">
        <title>Paenichitinophaga pekingensis gen. nov., sp. nov., isolated from activated sludge.</title>
        <authorList>
            <person name="Jin D."/>
            <person name="Kong X."/>
            <person name="Deng Y."/>
            <person name="Bai Z."/>
        </authorList>
    </citation>
    <scope>NUCLEOTIDE SEQUENCE [LARGE SCALE GENOMIC DNA]</scope>
    <source>
        <strain evidence="2 3">13</strain>
    </source>
</reference>